<keyword evidence="3" id="KW-1185">Reference proteome</keyword>
<sequence length="228" mass="25290">MDIVDAVGPSLTGVLHRNLFWMGWNTVLAWVPVVLALLVFRMAKPRERRLLVSPVWWAGAVLLLLFLPNAPYVVTDLVHLRDDIRWAGDGPVVTTVLPVYAAFIASGFVAYYLVLGEMNRFLERSGLGAWRTPLTLLTHLLCAIGVFLGRWVRLNSWEPVVQPRDTFERTLLALGWEWAPLLISAVFVATALGHFVTRAVVEAATDSVRRGALLLRTLGAARPTTGRA</sequence>
<proteinExistence type="predicted"/>
<keyword evidence="1" id="KW-0472">Membrane</keyword>
<evidence type="ECO:0000256" key="1">
    <source>
        <dbReference type="SAM" id="Phobius"/>
    </source>
</evidence>
<reference evidence="2 3" key="1">
    <citation type="submission" date="2018-06" db="EMBL/GenBank/DDBJ databases">
        <authorList>
            <consortium name="Pathogen Informatics"/>
            <person name="Doyle S."/>
        </authorList>
    </citation>
    <scope>NUCLEOTIDE SEQUENCE [LARGE SCALE GENOMIC DNA]</scope>
    <source>
        <strain evidence="2 3">NCTC1934</strain>
    </source>
</reference>
<dbReference type="InterPro" id="IPR009793">
    <property type="entry name" value="DUF1361"/>
</dbReference>
<organism evidence="2 3">
    <name type="scientific">Nocardia otitidiscaviarum</name>
    <dbReference type="NCBI Taxonomy" id="1823"/>
    <lineage>
        <taxon>Bacteria</taxon>
        <taxon>Bacillati</taxon>
        <taxon>Actinomycetota</taxon>
        <taxon>Actinomycetes</taxon>
        <taxon>Mycobacteriales</taxon>
        <taxon>Nocardiaceae</taxon>
        <taxon>Nocardia</taxon>
    </lineage>
</organism>
<evidence type="ECO:0000313" key="2">
    <source>
        <dbReference type="EMBL" id="SUA81040.1"/>
    </source>
</evidence>
<dbReference type="OrthoDB" id="4540541at2"/>
<evidence type="ECO:0000313" key="3">
    <source>
        <dbReference type="Proteomes" id="UP000255467"/>
    </source>
</evidence>
<feature type="transmembrane region" description="Helical" evidence="1">
    <location>
        <begin position="92"/>
        <end position="114"/>
    </location>
</feature>
<keyword evidence="1" id="KW-1133">Transmembrane helix</keyword>
<dbReference type="STRING" id="1406858.GCA_000710895_06649"/>
<dbReference type="RefSeq" id="WP_039814920.1">
    <property type="nucleotide sequence ID" value="NZ_UGRY01000002.1"/>
</dbReference>
<dbReference type="EMBL" id="UGRY01000002">
    <property type="protein sequence ID" value="SUA81040.1"/>
    <property type="molecule type" value="Genomic_DNA"/>
</dbReference>
<feature type="transmembrane region" description="Helical" evidence="1">
    <location>
        <begin position="20"/>
        <end position="40"/>
    </location>
</feature>
<dbReference type="Proteomes" id="UP000255467">
    <property type="component" value="Unassembled WGS sequence"/>
</dbReference>
<gene>
    <name evidence="2" type="ORF">NCTC1934_04577</name>
</gene>
<feature type="transmembrane region" description="Helical" evidence="1">
    <location>
        <begin position="134"/>
        <end position="152"/>
    </location>
</feature>
<accession>A0A378YX07</accession>
<protein>
    <submittedName>
        <fullName evidence="2">Predicted membrane protein</fullName>
    </submittedName>
</protein>
<feature type="transmembrane region" description="Helical" evidence="1">
    <location>
        <begin position="178"/>
        <end position="201"/>
    </location>
</feature>
<name>A0A378YX07_9NOCA</name>
<dbReference type="AlphaFoldDB" id="A0A378YX07"/>
<feature type="transmembrane region" description="Helical" evidence="1">
    <location>
        <begin position="52"/>
        <end position="72"/>
    </location>
</feature>
<keyword evidence="1" id="KW-0812">Transmembrane</keyword>
<dbReference type="Pfam" id="PF07099">
    <property type="entry name" value="DUF1361"/>
    <property type="match status" value="1"/>
</dbReference>